<evidence type="ECO:0000313" key="1">
    <source>
        <dbReference type="EMBL" id="KOM34549.1"/>
    </source>
</evidence>
<reference evidence="2" key="1">
    <citation type="journal article" date="2015" name="Proc. Natl. Acad. Sci. U.S.A.">
        <title>Genome sequencing of adzuki bean (Vigna angularis) provides insight into high starch and low fat accumulation and domestication.</title>
        <authorList>
            <person name="Yang K."/>
            <person name="Tian Z."/>
            <person name="Chen C."/>
            <person name="Luo L."/>
            <person name="Zhao B."/>
            <person name="Wang Z."/>
            <person name="Yu L."/>
            <person name="Li Y."/>
            <person name="Sun Y."/>
            <person name="Li W."/>
            <person name="Chen Y."/>
            <person name="Li Y."/>
            <person name="Zhang Y."/>
            <person name="Ai D."/>
            <person name="Zhao J."/>
            <person name="Shang C."/>
            <person name="Ma Y."/>
            <person name="Wu B."/>
            <person name="Wang M."/>
            <person name="Gao L."/>
            <person name="Sun D."/>
            <person name="Zhang P."/>
            <person name="Guo F."/>
            <person name="Wang W."/>
            <person name="Li Y."/>
            <person name="Wang J."/>
            <person name="Varshney R.K."/>
            <person name="Wang J."/>
            <person name="Ling H.Q."/>
            <person name="Wan P."/>
        </authorList>
    </citation>
    <scope>NUCLEOTIDE SEQUENCE</scope>
    <source>
        <strain evidence="2">cv. Jingnong 6</strain>
    </source>
</reference>
<dbReference type="Gramene" id="KOM34549">
    <property type="protein sequence ID" value="KOM34549"/>
    <property type="gene ID" value="LR48_Vigan02g069900"/>
</dbReference>
<protein>
    <submittedName>
        <fullName evidence="1">Uncharacterized protein</fullName>
    </submittedName>
</protein>
<accession>A0A0L9TWK2</accession>
<sequence length="79" mass="8884">MVLASFAHSSPPKLHSSPRVTVRGSWRLFQVEEDGSRIGDGDANGKRNWSVEQLQRTLGKAMHTFVVSILPYLFNFVEP</sequence>
<evidence type="ECO:0000313" key="2">
    <source>
        <dbReference type="Proteomes" id="UP000053144"/>
    </source>
</evidence>
<dbReference type="AlphaFoldDB" id="A0A0L9TWK2"/>
<name>A0A0L9TWK2_PHAAN</name>
<gene>
    <name evidence="1" type="ORF">LR48_Vigan02g069900</name>
</gene>
<dbReference type="Proteomes" id="UP000053144">
    <property type="component" value="Chromosome 2"/>
</dbReference>
<dbReference type="EMBL" id="CM003372">
    <property type="protein sequence ID" value="KOM34549.1"/>
    <property type="molecule type" value="Genomic_DNA"/>
</dbReference>
<proteinExistence type="predicted"/>
<organism evidence="1 2">
    <name type="scientific">Phaseolus angularis</name>
    <name type="common">Azuki bean</name>
    <name type="synonym">Vigna angularis</name>
    <dbReference type="NCBI Taxonomy" id="3914"/>
    <lineage>
        <taxon>Eukaryota</taxon>
        <taxon>Viridiplantae</taxon>
        <taxon>Streptophyta</taxon>
        <taxon>Embryophyta</taxon>
        <taxon>Tracheophyta</taxon>
        <taxon>Spermatophyta</taxon>
        <taxon>Magnoliopsida</taxon>
        <taxon>eudicotyledons</taxon>
        <taxon>Gunneridae</taxon>
        <taxon>Pentapetalae</taxon>
        <taxon>rosids</taxon>
        <taxon>fabids</taxon>
        <taxon>Fabales</taxon>
        <taxon>Fabaceae</taxon>
        <taxon>Papilionoideae</taxon>
        <taxon>50 kb inversion clade</taxon>
        <taxon>NPAAA clade</taxon>
        <taxon>indigoferoid/millettioid clade</taxon>
        <taxon>Phaseoleae</taxon>
        <taxon>Vigna</taxon>
    </lineage>
</organism>